<evidence type="ECO:0000256" key="5">
    <source>
        <dbReference type="ARBA" id="ARBA00022801"/>
    </source>
</evidence>
<dbReference type="SUPFAM" id="SSF142823">
    <property type="entry name" value="ComB-like"/>
    <property type="match status" value="1"/>
</dbReference>
<evidence type="ECO:0000313" key="10">
    <source>
        <dbReference type="Proteomes" id="UP001207626"/>
    </source>
</evidence>
<comment type="caution">
    <text evidence="9">The sequence shown here is derived from an EMBL/GenBank/DDBJ whole genome shotgun (WGS) entry which is preliminary data.</text>
</comment>
<evidence type="ECO:0000256" key="4">
    <source>
        <dbReference type="ARBA" id="ARBA00021948"/>
    </source>
</evidence>
<sequence>MQVDVIASVNEARAIDLTHRTVIVIDVLRATSTIVTALSHGASGVIPAETVSQAKQIVQSGDVLGGERYSKKIAGFDTGNSPFEYMGNDYNGKRIVLTTSNGTRAIQKAMKADYVLAGAMINASACANAAYKLRKDIALLCAGTQDTFAFEDGLCAGLILSELYRCTDNAHAIVTNDYGYMMYSAYRFHEDNMFEALMNASGGKRLAKIGCSKDVEYCAQVNINALVPILENNIMKPFHL</sequence>
<keyword evidence="10" id="KW-1185">Reference proteome</keyword>
<proteinExistence type="inferred from homology"/>
<dbReference type="HAMAP" id="MF_00490">
    <property type="entry name" value="ComB"/>
    <property type="match status" value="1"/>
</dbReference>
<evidence type="ECO:0000313" key="9">
    <source>
        <dbReference type="EMBL" id="MCY9518799.1"/>
    </source>
</evidence>
<dbReference type="PANTHER" id="PTHR37311">
    <property type="entry name" value="2-PHOSPHOSULFOLACTATE PHOSPHATASE-RELATED"/>
    <property type="match status" value="1"/>
</dbReference>
<evidence type="ECO:0000256" key="7">
    <source>
        <dbReference type="ARBA" id="ARBA00033711"/>
    </source>
</evidence>
<dbReference type="EMBL" id="JAMDLW010000002">
    <property type="protein sequence ID" value="MCY9518799.1"/>
    <property type="molecule type" value="Genomic_DNA"/>
</dbReference>
<reference evidence="9 10" key="1">
    <citation type="submission" date="2022-05" db="EMBL/GenBank/DDBJ databases">
        <title>Genome Sequencing of Bee-Associated Microbes.</title>
        <authorList>
            <person name="Dunlap C."/>
        </authorList>
    </citation>
    <scope>NUCLEOTIDE SEQUENCE [LARGE SCALE GENOMIC DNA]</scope>
    <source>
        <strain evidence="9 10">NRRL NRS-1438</strain>
    </source>
</reference>
<dbReference type="PANTHER" id="PTHR37311:SF1">
    <property type="entry name" value="2-PHOSPHOSULFOLACTATE PHOSPHATASE-RELATED"/>
    <property type="match status" value="1"/>
</dbReference>
<evidence type="ECO:0000256" key="3">
    <source>
        <dbReference type="ARBA" id="ARBA00012953"/>
    </source>
</evidence>
<evidence type="ECO:0000256" key="1">
    <source>
        <dbReference type="ARBA" id="ARBA00001946"/>
    </source>
</evidence>
<dbReference type="Gene3D" id="3.90.1560.10">
    <property type="entry name" value="ComB-like"/>
    <property type="match status" value="1"/>
</dbReference>
<name>A0ABT4DN64_9BACL</name>
<protein>
    <recommendedName>
        <fullName evidence="4 8">Probable 2-phosphosulfolactate phosphatase</fullName>
        <ecNumber evidence="3 8">3.1.3.71</ecNumber>
    </recommendedName>
</protein>
<evidence type="ECO:0000256" key="8">
    <source>
        <dbReference type="HAMAP-Rule" id="MF_00490"/>
    </source>
</evidence>
<dbReference type="RefSeq" id="WP_087433738.1">
    <property type="nucleotide sequence ID" value="NZ_JAMDLW010000002.1"/>
</dbReference>
<comment type="catalytic activity">
    <reaction evidence="7 8">
        <text>(2R)-O-phospho-3-sulfolactate + H2O = (2R)-3-sulfolactate + phosphate</text>
        <dbReference type="Rhea" id="RHEA:23416"/>
        <dbReference type="ChEBI" id="CHEBI:15377"/>
        <dbReference type="ChEBI" id="CHEBI:15597"/>
        <dbReference type="ChEBI" id="CHEBI:43474"/>
        <dbReference type="ChEBI" id="CHEBI:58738"/>
        <dbReference type="EC" id="3.1.3.71"/>
    </reaction>
</comment>
<dbReference type="InterPro" id="IPR036702">
    <property type="entry name" value="ComB-like_sf"/>
</dbReference>
<keyword evidence="5 8" id="KW-0378">Hydrolase</keyword>
<organism evidence="9 10">
    <name type="scientific">Paenibacillus apiarius</name>
    <dbReference type="NCBI Taxonomy" id="46240"/>
    <lineage>
        <taxon>Bacteria</taxon>
        <taxon>Bacillati</taxon>
        <taxon>Bacillota</taxon>
        <taxon>Bacilli</taxon>
        <taxon>Bacillales</taxon>
        <taxon>Paenibacillaceae</taxon>
        <taxon>Paenibacillus</taxon>
    </lineage>
</organism>
<evidence type="ECO:0000256" key="6">
    <source>
        <dbReference type="ARBA" id="ARBA00022842"/>
    </source>
</evidence>
<comment type="cofactor">
    <cofactor evidence="1 8">
        <name>Mg(2+)</name>
        <dbReference type="ChEBI" id="CHEBI:18420"/>
    </cofactor>
</comment>
<dbReference type="InterPro" id="IPR005238">
    <property type="entry name" value="ComB-like"/>
</dbReference>
<accession>A0ABT4DN64</accession>
<comment type="similarity">
    <text evidence="2 8">Belongs to the ComB family.</text>
</comment>
<keyword evidence="6 8" id="KW-0460">Magnesium</keyword>
<dbReference type="Proteomes" id="UP001207626">
    <property type="component" value="Unassembled WGS sequence"/>
</dbReference>
<dbReference type="EC" id="3.1.3.71" evidence="3 8"/>
<gene>
    <name evidence="8" type="primary">comB</name>
    <name evidence="9" type="ORF">M5X09_03780</name>
</gene>
<evidence type="ECO:0000256" key="2">
    <source>
        <dbReference type="ARBA" id="ARBA00009997"/>
    </source>
</evidence>
<dbReference type="Pfam" id="PF04029">
    <property type="entry name" value="2-ph_phosp"/>
    <property type="match status" value="1"/>
</dbReference>